<dbReference type="PANTHER" id="PTHR46333:SF2">
    <property type="entry name" value="CYTOKINESIS PROTEIN 3"/>
    <property type="match status" value="1"/>
</dbReference>
<dbReference type="SUPFAM" id="SSF54001">
    <property type="entry name" value="Cysteine proteinases"/>
    <property type="match status" value="1"/>
</dbReference>
<dbReference type="Proteomes" id="UP000663832">
    <property type="component" value="Unassembled WGS sequence"/>
</dbReference>
<proteinExistence type="predicted"/>
<sequence>MGCRQSNIVHPVNKTKKQEVNDEGGTIDDTDIAQPNTYSDDDIIISKFLSLKDRINIQVADSQAFNKSFIHQRQQAVNNTLYRKTIESWKPNSLQQLVQMIKSLSNGKSRIDQHWIIFYWIAHNIAYDTVSYFTKNYADQSAEGVFRTKKGVCAGYANIYKYLCDQLQMLCEVVSGYAKGYGFDYREGAPTETDHAWNAVEIDGHWYLIESTWGAGHLNDSKAFERKFNGYYFLARPNEMIYDHLPKDEKWQLLERSIKMDEYMQMPKLHPSYFELNLELINPYNRAHVDLLPDRPYALVLIRVPSDVQLMADLKLNGKEIEGADRVIFDRQKQIYCCYFAPSNIGKHKITVYGKRNDSESSTYSSALELVMNVKKIPIPHISYPHTWQSFYDFGLKVIAPKDRANAVWNDNGSYAEILMEGPDDVQLSCDIQYNDVKIKNGSLAQFNNDKKIWQLLFAPERTG</sequence>
<dbReference type="OrthoDB" id="6129702at2759"/>
<dbReference type="EMBL" id="CAJNOI010000220">
    <property type="protein sequence ID" value="CAF1192948.1"/>
    <property type="molecule type" value="Genomic_DNA"/>
</dbReference>
<evidence type="ECO:0000313" key="2">
    <source>
        <dbReference type="EMBL" id="CAF1192948.1"/>
    </source>
</evidence>
<protein>
    <recommendedName>
        <fullName evidence="1">Transglutaminase-like domain-containing protein</fullName>
    </recommendedName>
</protein>
<dbReference type="PANTHER" id="PTHR46333">
    <property type="entry name" value="CYTOKINESIS PROTEIN 3"/>
    <property type="match status" value="1"/>
</dbReference>
<accession>A0A816BJA0</accession>
<dbReference type="GO" id="GO:0005737">
    <property type="term" value="C:cytoplasm"/>
    <property type="evidence" value="ECO:0007669"/>
    <property type="project" value="TreeGrafter"/>
</dbReference>
<reference evidence="3" key="1">
    <citation type="submission" date="2021-02" db="EMBL/GenBank/DDBJ databases">
        <authorList>
            <person name="Nowell W R."/>
        </authorList>
    </citation>
    <scope>NUCLEOTIDE SEQUENCE</scope>
</reference>
<evidence type="ECO:0000313" key="3">
    <source>
        <dbReference type="EMBL" id="CAF1609910.1"/>
    </source>
</evidence>
<dbReference type="Pfam" id="PF01841">
    <property type="entry name" value="Transglut_core"/>
    <property type="match status" value="1"/>
</dbReference>
<evidence type="ECO:0000259" key="1">
    <source>
        <dbReference type="SMART" id="SM00460"/>
    </source>
</evidence>
<dbReference type="Pfam" id="PF23265">
    <property type="entry name" value="Ig-like_KY"/>
    <property type="match status" value="1"/>
</dbReference>
<dbReference type="Gene3D" id="3.10.620.30">
    <property type="match status" value="1"/>
</dbReference>
<dbReference type="Proteomes" id="UP000663877">
    <property type="component" value="Unassembled WGS sequence"/>
</dbReference>
<feature type="domain" description="Transglutaminase-like" evidence="1">
    <location>
        <begin position="145"/>
        <end position="213"/>
    </location>
</feature>
<keyword evidence="4" id="KW-1185">Reference proteome</keyword>
<dbReference type="InterPro" id="IPR056564">
    <property type="entry name" value="Ig-like_KY"/>
</dbReference>
<dbReference type="SMART" id="SM00460">
    <property type="entry name" value="TGc"/>
    <property type="match status" value="1"/>
</dbReference>
<dbReference type="InterPro" id="IPR038765">
    <property type="entry name" value="Papain-like_cys_pep_sf"/>
</dbReference>
<dbReference type="InterPro" id="IPR052557">
    <property type="entry name" value="CAP/Cytokinesis_protein"/>
</dbReference>
<evidence type="ECO:0000313" key="4">
    <source>
        <dbReference type="Proteomes" id="UP000663832"/>
    </source>
</evidence>
<dbReference type="InterPro" id="IPR002931">
    <property type="entry name" value="Transglutaminase-like"/>
</dbReference>
<dbReference type="AlphaFoldDB" id="A0A816BJA0"/>
<comment type="caution">
    <text evidence="3">The sequence shown here is derived from an EMBL/GenBank/DDBJ whole genome shotgun (WGS) entry which is preliminary data.</text>
</comment>
<name>A0A816BJA0_9BILA</name>
<organism evidence="3 4">
    <name type="scientific">Adineta steineri</name>
    <dbReference type="NCBI Taxonomy" id="433720"/>
    <lineage>
        <taxon>Eukaryota</taxon>
        <taxon>Metazoa</taxon>
        <taxon>Spiralia</taxon>
        <taxon>Gnathifera</taxon>
        <taxon>Rotifera</taxon>
        <taxon>Eurotatoria</taxon>
        <taxon>Bdelloidea</taxon>
        <taxon>Adinetida</taxon>
        <taxon>Adinetidae</taxon>
        <taxon>Adineta</taxon>
    </lineage>
</organism>
<dbReference type="EMBL" id="CAJNOM010001488">
    <property type="protein sequence ID" value="CAF1609910.1"/>
    <property type="molecule type" value="Genomic_DNA"/>
</dbReference>
<gene>
    <name evidence="2" type="ORF">BJG266_LOCUS26444</name>
    <name evidence="3" type="ORF">QVE165_LOCUS53903</name>
</gene>